<dbReference type="InterPro" id="IPR000943">
    <property type="entry name" value="RNA_pol_sigma70"/>
</dbReference>
<dbReference type="InterPro" id="IPR036388">
    <property type="entry name" value="WH-like_DNA-bd_sf"/>
</dbReference>
<evidence type="ECO:0000256" key="1">
    <source>
        <dbReference type="ARBA" id="ARBA00023163"/>
    </source>
</evidence>
<dbReference type="Gene3D" id="1.10.10.10">
    <property type="entry name" value="Winged helix-like DNA-binding domain superfamily/Winged helix DNA-binding domain"/>
    <property type="match status" value="1"/>
</dbReference>
<dbReference type="InterPro" id="IPR007630">
    <property type="entry name" value="RNA_pol_sigma70_r4"/>
</dbReference>
<dbReference type="InterPro" id="IPR038087">
    <property type="entry name" value="RNAP_delta_N_dom_sf"/>
</dbReference>
<dbReference type="Pfam" id="PF05066">
    <property type="entry name" value="HARE-HTH"/>
    <property type="match status" value="1"/>
</dbReference>
<comment type="caution">
    <text evidence="3">The sequence shown here is derived from an EMBL/GenBank/DDBJ whole genome shotgun (WGS) entry which is preliminary data.</text>
</comment>
<evidence type="ECO:0000259" key="2">
    <source>
        <dbReference type="PROSITE" id="PS51913"/>
    </source>
</evidence>
<keyword evidence="1" id="KW-0804">Transcription</keyword>
<dbReference type="PANTHER" id="PTHR30603:SF47">
    <property type="entry name" value="RNA POLYMERASE SIGMA FACTOR SIGD, CHLOROPLASTIC"/>
    <property type="match status" value="1"/>
</dbReference>
<gene>
    <name evidence="3" type="ORF">A3I31_01580</name>
</gene>
<name>A0A1G1Z5V0_9BACT</name>
<reference evidence="3 4" key="1">
    <citation type="journal article" date="2016" name="Nat. Commun.">
        <title>Thousands of microbial genomes shed light on interconnected biogeochemical processes in an aquifer system.</title>
        <authorList>
            <person name="Anantharaman K."/>
            <person name="Brown C.T."/>
            <person name="Hug L.A."/>
            <person name="Sharon I."/>
            <person name="Castelle C.J."/>
            <person name="Probst A.J."/>
            <person name="Thomas B.C."/>
            <person name="Singh A."/>
            <person name="Wilkins M.J."/>
            <person name="Karaoz U."/>
            <person name="Brodie E.L."/>
            <person name="Williams K.H."/>
            <person name="Hubbard S.S."/>
            <person name="Banfield J.F."/>
        </authorList>
    </citation>
    <scope>NUCLEOTIDE SEQUENCE [LARGE SCALE GENOMIC DNA]</scope>
</reference>
<feature type="domain" description="HTH HARE-type" evidence="2">
    <location>
        <begin position="224"/>
        <end position="288"/>
    </location>
</feature>
<dbReference type="Gene3D" id="1.10.10.1250">
    <property type="entry name" value="RNA polymerase, subunit delta, N-terminal domain"/>
    <property type="match status" value="1"/>
</dbReference>
<dbReference type="InterPro" id="IPR013324">
    <property type="entry name" value="RNA_pol_sigma_r3/r4-like"/>
</dbReference>
<protein>
    <recommendedName>
        <fullName evidence="2">HTH HARE-type domain-containing protein</fullName>
    </recommendedName>
</protein>
<dbReference type="AlphaFoldDB" id="A0A1G1Z5V0"/>
<accession>A0A1G1Z5V0</accession>
<evidence type="ECO:0000313" key="4">
    <source>
        <dbReference type="Proteomes" id="UP000178808"/>
    </source>
</evidence>
<dbReference type="Proteomes" id="UP000178808">
    <property type="component" value="Unassembled WGS sequence"/>
</dbReference>
<proteinExistence type="predicted"/>
<dbReference type="InterPro" id="IPR007759">
    <property type="entry name" value="Asxl_HARE-HTH"/>
</dbReference>
<dbReference type="GO" id="GO:0006352">
    <property type="term" value="P:DNA-templated transcription initiation"/>
    <property type="evidence" value="ECO:0007669"/>
    <property type="project" value="InterPro"/>
</dbReference>
<sequence length="350" mass="40651">MLTENFNLSNYLKKALSNLEERESKILVKRFGLESEAPLTLAELGKQNDVTRERIRQIANSSLEVLRAETAKQSDTEAIREFLKNYFEGIGHIRRHDLLVRDFGNLWRTDFETPIFANKLVFLFTILERPMFVEENDHLHPFWYYEESAYKKALALVKTIIDEAGDRKKELIEERRFLEFLREIIEPHKINEPVAMNYLTVSKNFGMNPYGDFGLTHWIEIVPKTVRDKAYLVLRKETKPLHFIDIAKKVNSLGIDRKQADHRTVHNELIKDGRFVLVGRGTYGLKEHGFTPGTAREVIARLLKQKGPMTQAAVVEGVTTERPFKKNTVILNLQSKKHFKKLPDGRYTVA</sequence>
<dbReference type="GO" id="GO:0003700">
    <property type="term" value="F:DNA-binding transcription factor activity"/>
    <property type="evidence" value="ECO:0007669"/>
    <property type="project" value="InterPro"/>
</dbReference>
<dbReference type="PANTHER" id="PTHR30603">
    <property type="entry name" value="RNA POLYMERASE SIGMA FACTOR RPO"/>
    <property type="match status" value="1"/>
</dbReference>
<evidence type="ECO:0000313" key="3">
    <source>
        <dbReference type="EMBL" id="OGY59819.1"/>
    </source>
</evidence>
<dbReference type="SUPFAM" id="SSF88659">
    <property type="entry name" value="Sigma3 and sigma4 domains of RNA polymerase sigma factors"/>
    <property type="match status" value="1"/>
</dbReference>
<organism evidence="3 4">
    <name type="scientific">Candidatus Colwellbacteria bacterium RIFCSPLOWO2_02_FULL_44_20b</name>
    <dbReference type="NCBI Taxonomy" id="1797691"/>
    <lineage>
        <taxon>Bacteria</taxon>
        <taxon>Candidatus Colwelliibacteriota</taxon>
    </lineage>
</organism>
<dbReference type="PROSITE" id="PS51913">
    <property type="entry name" value="HTH_HARE"/>
    <property type="match status" value="1"/>
</dbReference>
<dbReference type="InterPro" id="IPR050239">
    <property type="entry name" value="Sigma-70_RNA_pol_init_factors"/>
</dbReference>
<dbReference type="EMBL" id="MHIZ01000029">
    <property type="protein sequence ID" value="OGY59819.1"/>
    <property type="molecule type" value="Genomic_DNA"/>
</dbReference>
<dbReference type="PRINTS" id="PR00046">
    <property type="entry name" value="SIGMA70FCT"/>
</dbReference>
<dbReference type="Pfam" id="PF04545">
    <property type="entry name" value="Sigma70_r4"/>
    <property type="match status" value="1"/>
</dbReference>